<evidence type="ECO:0000313" key="4">
    <source>
        <dbReference type="Proteomes" id="UP000604046"/>
    </source>
</evidence>
<dbReference type="EMBL" id="CAJNDS010000108">
    <property type="protein sequence ID" value="CAE6959194.1"/>
    <property type="molecule type" value="Genomic_DNA"/>
</dbReference>
<reference evidence="3" key="1">
    <citation type="submission" date="2021-02" db="EMBL/GenBank/DDBJ databases">
        <authorList>
            <person name="Dougan E. K."/>
            <person name="Rhodes N."/>
            <person name="Thang M."/>
            <person name="Chan C."/>
        </authorList>
    </citation>
    <scope>NUCLEOTIDE SEQUENCE</scope>
</reference>
<name>A0A812HSS5_9DINO</name>
<feature type="coiled-coil region" evidence="1">
    <location>
        <begin position="277"/>
        <end position="358"/>
    </location>
</feature>
<sequence length="529" mass="60943">MCQTVLGNCSKQFGRRVRLSVVQSFVTEEAHCLPWFCQMACQLAAAWLLQNGTGSIAEPKKQELQGILLEDFDRLLGLSSPRPAAVEEEIQLFLASGRASESNLGRLRRRVEARLAGSSRSESNYSHITDRSVHASGCMSARETSSNRAFRGAATREAAGNLASRPLSAVPEDEMLRWSQVAKLAVKEAQLEEVRKKQAKKVAQKEMQDFLQRQIDQKTSAKMKAAEHEQRLFEVQQAELERWRRDQSVQAEERLRKVQQVVRDREVQSEEVSRKREAEREQKLEEDRRLVRRAEQEIESEKKAAQAKRELTKRAQQALVQEVGEDQEKRSQARQRRIQEEKHALQEYAELLDKQEARKKETKPKIRDQAPALPPRVKKKGEELYYDQDIVMRIHNEAVARAEQADMTKQAKLKMERRKNQDFLFQQIAERDQQKRLMQEQKGGLKAAAQAAADEHRATENNKMYERRKKYLQYRLDLEGQMKSKQTAQNSVEDQMSGAEKAMNRRYVIEALQKTSEAMPPSSTSEAAQ</sequence>
<feature type="compositionally biased region" description="Polar residues" evidence="2">
    <location>
        <begin position="483"/>
        <end position="494"/>
    </location>
</feature>
<keyword evidence="4" id="KW-1185">Reference proteome</keyword>
<accession>A0A812HSS5</accession>
<feature type="region of interest" description="Disordered" evidence="2">
    <location>
        <begin position="482"/>
        <end position="501"/>
    </location>
</feature>
<evidence type="ECO:0000313" key="3">
    <source>
        <dbReference type="EMBL" id="CAE6959194.1"/>
    </source>
</evidence>
<dbReference type="Proteomes" id="UP000604046">
    <property type="component" value="Unassembled WGS sequence"/>
</dbReference>
<dbReference type="AlphaFoldDB" id="A0A812HSS5"/>
<comment type="caution">
    <text evidence="3">The sequence shown here is derived from an EMBL/GenBank/DDBJ whole genome shotgun (WGS) entry which is preliminary data.</text>
</comment>
<evidence type="ECO:0000256" key="1">
    <source>
        <dbReference type="SAM" id="Coils"/>
    </source>
</evidence>
<dbReference type="OrthoDB" id="418844at2759"/>
<protein>
    <submittedName>
        <fullName evidence="3">Uncharacterized protein</fullName>
    </submittedName>
</protein>
<keyword evidence="1" id="KW-0175">Coiled coil</keyword>
<proteinExistence type="predicted"/>
<organism evidence="3 4">
    <name type="scientific">Symbiodinium natans</name>
    <dbReference type="NCBI Taxonomy" id="878477"/>
    <lineage>
        <taxon>Eukaryota</taxon>
        <taxon>Sar</taxon>
        <taxon>Alveolata</taxon>
        <taxon>Dinophyceae</taxon>
        <taxon>Suessiales</taxon>
        <taxon>Symbiodiniaceae</taxon>
        <taxon>Symbiodinium</taxon>
    </lineage>
</organism>
<gene>
    <name evidence="3" type="ORF">SNAT2548_LOCUS1881</name>
</gene>
<evidence type="ECO:0000256" key="2">
    <source>
        <dbReference type="SAM" id="MobiDB-lite"/>
    </source>
</evidence>